<sequence length="483" mass="52241">MFRTLLLALLMLVLCGAAGAADPKPFPGAVTKWRGFERHDFKQAGTDAIVVVPAKALPGRPWVWRGEFFDAFADADAALVKAGWHLAYLKVPDLFGSPKALKKWESFHAAMVQDYGLHPKPGFIGLSRGGLYCMNWAAAHPDKTLAVYLDNAVCDFKSWPGGVVKKLGTGQGSAAEWKKMLAAYDFKTDDEALAYKLNPVDNLAPLAGAKVPLLLVYADKDSAVPHAENSALVYDRYKALGGPVERVVKVGFDHHPHGLTDVTPVVTFFTNALSGGGEIVREEIEWLDVWVPGNSNRDLPKVLLIGDSIARGYFKDVEEKLKGKAVVCRLSTSKSLGDPGLIAEVKLVLGQTQFDVVHFNNGLHGWGYTEDQYAAALPELIATIRAGAPRAKLVWATTTAVRVADKVDTISEKTDRVKKRNELAASVMAKEKIGTDDLFAVVAEKPEFFSRDGVHFNAKGNAALGAQVADAIRRLLAAAGANQ</sequence>
<organism evidence="2 3">
    <name type="scientific">Limnoglobus roseus</name>
    <dbReference type="NCBI Taxonomy" id="2598579"/>
    <lineage>
        <taxon>Bacteria</taxon>
        <taxon>Pseudomonadati</taxon>
        <taxon>Planctomycetota</taxon>
        <taxon>Planctomycetia</taxon>
        <taxon>Gemmatales</taxon>
        <taxon>Gemmataceae</taxon>
        <taxon>Limnoglobus</taxon>
    </lineage>
</organism>
<proteinExistence type="predicted"/>
<accession>A0A5C1A4S7</accession>
<feature type="signal peptide" evidence="1">
    <location>
        <begin position="1"/>
        <end position="20"/>
    </location>
</feature>
<evidence type="ECO:0000313" key="2">
    <source>
        <dbReference type="EMBL" id="QEL13407.1"/>
    </source>
</evidence>
<evidence type="ECO:0000313" key="3">
    <source>
        <dbReference type="Proteomes" id="UP000324974"/>
    </source>
</evidence>
<dbReference type="CDD" id="cd00229">
    <property type="entry name" value="SGNH_hydrolase"/>
    <property type="match status" value="1"/>
</dbReference>
<dbReference type="InterPro" id="IPR029058">
    <property type="entry name" value="AB_hydrolase_fold"/>
</dbReference>
<keyword evidence="1" id="KW-0732">Signal</keyword>
<dbReference type="Proteomes" id="UP000324974">
    <property type="component" value="Chromosome"/>
</dbReference>
<dbReference type="GO" id="GO:0004622">
    <property type="term" value="F:phosphatidylcholine lysophospholipase activity"/>
    <property type="evidence" value="ECO:0007669"/>
    <property type="project" value="TreeGrafter"/>
</dbReference>
<gene>
    <name evidence="2" type="ORF">PX52LOC_00262</name>
</gene>
<reference evidence="3" key="1">
    <citation type="submission" date="2019-08" db="EMBL/GenBank/DDBJ databases">
        <title>Limnoglobus roseus gen. nov., sp. nov., a novel freshwater planctomycete with a giant genome from the family Gemmataceae.</title>
        <authorList>
            <person name="Kulichevskaya I.S."/>
            <person name="Naumoff D.G."/>
            <person name="Miroshnikov K."/>
            <person name="Ivanova A."/>
            <person name="Philippov D.A."/>
            <person name="Hakobyan A."/>
            <person name="Rijpstra I.C."/>
            <person name="Sinninghe Damste J.S."/>
            <person name="Liesack W."/>
            <person name="Dedysh S.N."/>
        </authorList>
    </citation>
    <scope>NUCLEOTIDE SEQUENCE [LARGE SCALE GENOMIC DNA]</scope>
    <source>
        <strain evidence="3">PX52</strain>
    </source>
</reference>
<dbReference type="AlphaFoldDB" id="A0A5C1A4S7"/>
<dbReference type="SUPFAM" id="SSF53474">
    <property type="entry name" value="alpha/beta-Hydrolases"/>
    <property type="match status" value="1"/>
</dbReference>
<dbReference type="PANTHER" id="PTHR30383">
    <property type="entry name" value="THIOESTERASE 1/PROTEASE 1/LYSOPHOSPHOLIPASE L1"/>
    <property type="match status" value="1"/>
</dbReference>
<dbReference type="Gene3D" id="3.40.50.1110">
    <property type="entry name" value="SGNH hydrolase"/>
    <property type="match status" value="1"/>
</dbReference>
<dbReference type="KEGG" id="lrs:PX52LOC_00262"/>
<evidence type="ECO:0000256" key="1">
    <source>
        <dbReference type="SAM" id="SignalP"/>
    </source>
</evidence>
<keyword evidence="2" id="KW-0378">Hydrolase</keyword>
<dbReference type="InterPro" id="IPR036514">
    <property type="entry name" value="SGNH_hydro_sf"/>
</dbReference>
<dbReference type="InterPro" id="IPR051532">
    <property type="entry name" value="Ester_Hydrolysis_Enzymes"/>
</dbReference>
<dbReference type="SUPFAM" id="SSF52266">
    <property type="entry name" value="SGNH hydrolase"/>
    <property type="match status" value="1"/>
</dbReference>
<dbReference type="Gene3D" id="3.40.50.1820">
    <property type="entry name" value="alpha/beta hydrolase"/>
    <property type="match status" value="1"/>
</dbReference>
<protein>
    <submittedName>
        <fullName evidence="2">Alpha/beta hydrolase</fullName>
    </submittedName>
</protein>
<feature type="chain" id="PRO_5022993017" evidence="1">
    <location>
        <begin position="21"/>
        <end position="483"/>
    </location>
</feature>
<dbReference type="EMBL" id="CP042425">
    <property type="protein sequence ID" value="QEL13407.1"/>
    <property type="molecule type" value="Genomic_DNA"/>
</dbReference>
<name>A0A5C1A4S7_9BACT</name>
<dbReference type="PANTHER" id="PTHR30383:SF26">
    <property type="entry name" value="SGNH HYDROLASE-TYPE ESTERASE DOMAIN-CONTAINING PROTEIN"/>
    <property type="match status" value="1"/>
</dbReference>
<keyword evidence="3" id="KW-1185">Reference proteome</keyword>